<dbReference type="GO" id="GO:0045881">
    <property type="term" value="P:positive regulation of sporulation resulting in formation of a cellular spore"/>
    <property type="evidence" value="ECO:0007669"/>
    <property type="project" value="TreeGrafter"/>
</dbReference>
<dbReference type="CDD" id="cd16403">
    <property type="entry name" value="ParB_N_like_MT"/>
    <property type="match status" value="1"/>
</dbReference>
<name>A0A6J5M414_9CAUD</name>
<dbReference type="SMART" id="SM00470">
    <property type="entry name" value="ParB"/>
    <property type="match status" value="1"/>
</dbReference>
<sequence length="84" mass="9132">MTTKSHKTNPADKVEQWPIEKLVPYAKNSRTHSEEQVAQIAASIREWGFTTAVLVDESGSIIAGHGRVMAARKLGMASLPVMVA</sequence>
<feature type="domain" description="ParB-like N-terminal" evidence="1">
    <location>
        <begin position="15"/>
        <end position="83"/>
    </location>
</feature>
<evidence type="ECO:0000313" key="2">
    <source>
        <dbReference type="EMBL" id="CAB4141514.1"/>
    </source>
</evidence>
<dbReference type="SUPFAM" id="SSF110849">
    <property type="entry name" value="ParB/Sulfiredoxin"/>
    <property type="match status" value="1"/>
</dbReference>
<dbReference type="Pfam" id="PF02195">
    <property type="entry name" value="ParB_N"/>
    <property type="match status" value="1"/>
</dbReference>
<dbReference type="GO" id="GO:0007059">
    <property type="term" value="P:chromosome segregation"/>
    <property type="evidence" value="ECO:0007669"/>
    <property type="project" value="TreeGrafter"/>
</dbReference>
<protein>
    <submittedName>
        <fullName evidence="2">ParB/Sulfiredoxin</fullName>
    </submittedName>
</protein>
<dbReference type="PANTHER" id="PTHR33375:SF1">
    <property type="entry name" value="CHROMOSOME-PARTITIONING PROTEIN PARB-RELATED"/>
    <property type="match status" value="1"/>
</dbReference>
<dbReference type="EMBL" id="LR796392">
    <property type="protein sequence ID" value="CAB4141514.1"/>
    <property type="molecule type" value="Genomic_DNA"/>
</dbReference>
<organism evidence="2">
    <name type="scientific">uncultured Caudovirales phage</name>
    <dbReference type="NCBI Taxonomy" id="2100421"/>
    <lineage>
        <taxon>Viruses</taxon>
        <taxon>Duplodnaviria</taxon>
        <taxon>Heunggongvirae</taxon>
        <taxon>Uroviricota</taxon>
        <taxon>Caudoviricetes</taxon>
        <taxon>Peduoviridae</taxon>
        <taxon>Maltschvirus</taxon>
        <taxon>Maltschvirus maltsch</taxon>
    </lineage>
</organism>
<dbReference type="Gene3D" id="3.90.1530.10">
    <property type="entry name" value="Conserved hypothetical protein from pyrococcus furiosus pfu- 392566-001, ParB domain"/>
    <property type="match status" value="1"/>
</dbReference>
<reference evidence="2" key="1">
    <citation type="submission" date="2020-04" db="EMBL/GenBank/DDBJ databases">
        <authorList>
            <person name="Chiriac C."/>
            <person name="Salcher M."/>
            <person name="Ghai R."/>
            <person name="Kavagutti S V."/>
        </authorList>
    </citation>
    <scope>NUCLEOTIDE SEQUENCE</scope>
</reference>
<dbReference type="PANTHER" id="PTHR33375">
    <property type="entry name" value="CHROMOSOME-PARTITIONING PROTEIN PARB-RELATED"/>
    <property type="match status" value="1"/>
</dbReference>
<dbReference type="InterPro" id="IPR036086">
    <property type="entry name" value="ParB/Sulfiredoxin_sf"/>
</dbReference>
<dbReference type="InterPro" id="IPR003115">
    <property type="entry name" value="ParB_N"/>
</dbReference>
<gene>
    <name evidence="2" type="ORF">UFOVP416_11</name>
</gene>
<dbReference type="InterPro" id="IPR050336">
    <property type="entry name" value="Chromosome_partition/occlusion"/>
</dbReference>
<evidence type="ECO:0000259" key="1">
    <source>
        <dbReference type="SMART" id="SM00470"/>
    </source>
</evidence>
<accession>A0A6J5M414</accession>
<proteinExistence type="predicted"/>